<keyword evidence="1" id="KW-1133">Transmembrane helix</keyword>
<accession>A0ABX0IAQ0</accession>
<comment type="caution">
    <text evidence="2">The sequence shown here is derived from an EMBL/GenBank/DDBJ whole genome shotgun (WGS) entry which is preliminary data.</text>
</comment>
<evidence type="ECO:0000313" key="3">
    <source>
        <dbReference type="Proteomes" id="UP000761423"/>
    </source>
</evidence>
<dbReference type="Proteomes" id="UP000761423">
    <property type="component" value="Unassembled WGS sequence"/>
</dbReference>
<gene>
    <name evidence="2" type="ORF">G4L40_03010</name>
</gene>
<organism evidence="2 3">
    <name type="scientific">Flavobacterium celericrescens</name>
    <dbReference type="NCBI Taxonomy" id="2709780"/>
    <lineage>
        <taxon>Bacteria</taxon>
        <taxon>Pseudomonadati</taxon>
        <taxon>Bacteroidota</taxon>
        <taxon>Flavobacteriia</taxon>
        <taxon>Flavobacteriales</taxon>
        <taxon>Flavobacteriaceae</taxon>
        <taxon>Flavobacterium</taxon>
    </lineage>
</organism>
<reference evidence="2 3" key="1">
    <citation type="submission" date="2020-02" db="EMBL/GenBank/DDBJ databases">
        <authorList>
            <person name="Chen W.-M."/>
        </authorList>
    </citation>
    <scope>NUCLEOTIDE SEQUENCE [LARGE SCALE GENOMIC DNA]</scope>
    <source>
        <strain evidence="2 3">TWA-26</strain>
    </source>
</reference>
<proteinExistence type="predicted"/>
<keyword evidence="1" id="KW-0472">Membrane</keyword>
<evidence type="ECO:0000256" key="1">
    <source>
        <dbReference type="SAM" id="Phobius"/>
    </source>
</evidence>
<protein>
    <submittedName>
        <fullName evidence="2">Uncharacterized protein</fullName>
    </submittedName>
</protein>
<dbReference type="RefSeq" id="WP_166235687.1">
    <property type="nucleotide sequence ID" value="NZ_JAAJBV010000002.1"/>
</dbReference>
<name>A0ABX0IAQ0_9FLAO</name>
<sequence>MEKPTTDEIIDFLLNTLSNNKFKNVDSKLIRQKFNLTFSSDDIDLIKNSLIKAENKSLIELNQNKSFAKLTEIGVSVKNVGWLVYLEYEKAKKIDEIEIESIKKDTLKVDLKLKKWQLKTFWCIFGIAIIGSGLSVYNFINNLFPSRNEEKQEEQIIRMESELSKLRTLVLDQRKVDSLRNSNSYRKK</sequence>
<evidence type="ECO:0000313" key="2">
    <source>
        <dbReference type="EMBL" id="NHM03671.1"/>
    </source>
</evidence>
<keyword evidence="3" id="KW-1185">Reference proteome</keyword>
<dbReference type="EMBL" id="JAAJBV010000002">
    <property type="protein sequence ID" value="NHM03671.1"/>
    <property type="molecule type" value="Genomic_DNA"/>
</dbReference>
<feature type="transmembrane region" description="Helical" evidence="1">
    <location>
        <begin position="121"/>
        <end position="140"/>
    </location>
</feature>
<keyword evidence="1" id="KW-0812">Transmembrane</keyword>